<dbReference type="InterPro" id="IPR000182">
    <property type="entry name" value="GNAT_dom"/>
</dbReference>
<reference evidence="2 3" key="1">
    <citation type="submission" date="2020-05" db="EMBL/GenBank/DDBJ databases">
        <title>Genome Sequencing of Type Strains.</title>
        <authorList>
            <person name="Lemaire J.F."/>
            <person name="Inderbitzin P."/>
            <person name="Gregorio O.A."/>
            <person name="Collins S.B."/>
            <person name="Wespe N."/>
            <person name="Knight-Connoni V."/>
        </authorList>
    </citation>
    <scope>NUCLEOTIDE SEQUENCE [LARGE SCALE GENOMIC DNA]</scope>
    <source>
        <strain evidence="2 3">ATCC 25174</strain>
    </source>
</reference>
<evidence type="ECO:0000313" key="2">
    <source>
        <dbReference type="EMBL" id="NUU16577.1"/>
    </source>
</evidence>
<dbReference type="SUPFAM" id="SSF55729">
    <property type="entry name" value="Acyl-CoA N-acyltransferases (Nat)"/>
    <property type="match status" value="1"/>
</dbReference>
<comment type="caution">
    <text evidence="2">The sequence shown here is derived from an EMBL/GenBank/DDBJ whole genome shotgun (WGS) entry which is preliminary data.</text>
</comment>
<sequence>MPQDLSTVPWPVRTARLSLRPATPDDADAIWQVRRVPGVDEWLSHSVGDRDSYVARVRDPERLALTLVIELDGHVIGDLMLKIEDSWAQGDAPCPQQATLGWVLDPAQGGHGYATEAVDGLLRICFEHLGLRRVRAYCFVENEPSWRLMERLGMRREEHSVRDSLHRTRGWLDGYAYALLADEWLARV</sequence>
<feature type="domain" description="N-acetyltransferase" evidence="1">
    <location>
        <begin position="17"/>
        <end position="182"/>
    </location>
</feature>
<gene>
    <name evidence="2" type="ORF">HP550_04865</name>
</gene>
<dbReference type="RefSeq" id="WP_175346461.1">
    <property type="nucleotide sequence ID" value="NZ_JABMCI010000052.1"/>
</dbReference>
<dbReference type="AlphaFoldDB" id="A0A7Y6A0U7"/>
<keyword evidence="3" id="KW-1185">Reference proteome</keyword>
<organism evidence="2 3">
    <name type="scientific">Cellulomonas humilata</name>
    <dbReference type="NCBI Taxonomy" id="144055"/>
    <lineage>
        <taxon>Bacteria</taxon>
        <taxon>Bacillati</taxon>
        <taxon>Actinomycetota</taxon>
        <taxon>Actinomycetes</taxon>
        <taxon>Micrococcales</taxon>
        <taxon>Cellulomonadaceae</taxon>
        <taxon>Cellulomonas</taxon>
    </lineage>
</organism>
<dbReference type="Pfam" id="PF13302">
    <property type="entry name" value="Acetyltransf_3"/>
    <property type="match status" value="1"/>
</dbReference>
<dbReference type="GO" id="GO:0016747">
    <property type="term" value="F:acyltransferase activity, transferring groups other than amino-acyl groups"/>
    <property type="evidence" value="ECO:0007669"/>
    <property type="project" value="InterPro"/>
</dbReference>
<evidence type="ECO:0000313" key="3">
    <source>
        <dbReference type="Proteomes" id="UP000565724"/>
    </source>
</evidence>
<proteinExistence type="predicted"/>
<dbReference type="PROSITE" id="PS51186">
    <property type="entry name" value="GNAT"/>
    <property type="match status" value="1"/>
</dbReference>
<dbReference type="Proteomes" id="UP000565724">
    <property type="component" value="Unassembled WGS sequence"/>
</dbReference>
<evidence type="ECO:0000259" key="1">
    <source>
        <dbReference type="PROSITE" id="PS51186"/>
    </source>
</evidence>
<dbReference type="Gene3D" id="3.40.630.30">
    <property type="match status" value="1"/>
</dbReference>
<dbReference type="EMBL" id="JABMCI010000052">
    <property type="protein sequence ID" value="NUU16577.1"/>
    <property type="molecule type" value="Genomic_DNA"/>
</dbReference>
<dbReference type="InterPro" id="IPR016181">
    <property type="entry name" value="Acyl_CoA_acyltransferase"/>
</dbReference>
<accession>A0A7Y6A0U7</accession>
<keyword evidence="2" id="KW-0808">Transferase</keyword>
<dbReference type="PANTHER" id="PTHR43792">
    <property type="entry name" value="GNAT FAMILY, PUTATIVE (AFU_ORTHOLOGUE AFUA_3G00765)-RELATED-RELATED"/>
    <property type="match status" value="1"/>
</dbReference>
<dbReference type="InterPro" id="IPR051531">
    <property type="entry name" value="N-acetyltransferase"/>
</dbReference>
<protein>
    <submittedName>
        <fullName evidence="2">GNAT family N-acetyltransferase</fullName>
    </submittedName>
</protein>
<name>A0A7Y6A0U7_9CELL</name>